<organism evidence="6 7">
    <name type="scientific">Vagococcus allomyrinae</name>
    <dbReference type="NCBI Taxonomy" id="2794353"/>
    <lineage>
        <taxon>Bacteria</taxon>
        <taxon>Bacillati</taxon>
        <taxon>Bacillota</taxon>
        <taxon>Bacilli</taxon>
        <taxon>Lactobacillales</taxon>
        <taxon>Enterococcaceae</taxon>
        <taxon>Vagococcus</taxon>
    </lineage>
</organism>
<dbReference type="EMBL" id="JAEEGA010000001">
    <property type="protein sequence ID" value="MBP1039834.1"/>
    <property type="molecule type" value="Genomic_DNA"/>
</dbReference>
<dbReference type="GO" id="GO:0003700">
    <property type="term" value="F:DNA-binding transcription factor activity"/>
    <property type="evidence" value="ECO:0007669"/>
    <property type="project" value="InterPro"/>
</dbReference>
<evidence type="ECO:0000256" key="4">
    <source>
        <dbReference type="ARBA" id="ARBA00023163"/>
    </source>
</evidence>
<dbReference type="PANTHER" id="PTHR30126">
    <property type="entry name" value="HTH-TYPE TRANSCRIPTIONAL REGULATOR"/>
    <property type="match status" value="1"/>
</dbReference>
<reference evidence="6" key="1">
    <citation type="submission" date="2020-12" db="EMBL/GenBank/DDBJ databases">
        <title>Vagococcus allomyrinae sp. nov. and Enterococcus lavae sp. nov., isolated from the larvae of Allomyrina dichotoma.</title>
        <authorList>
            <person name="Lee S.D."/>
        </authorList>
    </citation>
    <scope>NUCLEOTIDE SEQUENCE</scope>
    <source>
        <strain evidence="6">BWB3-3</strain>
    </source>
</reference>
<keyword evidence="4" id="KW-0804">Transcription</keyword>
<dbReference type="InterPro" id="IPR036390">
    <property type="entry name" value="WH_DNA-bd_sf"/>
</dbReference>
<evidence type="ECO:0000256" key="1">
    <source>
        <dbReference type="ARBA" id="ARBA00009437"/>
    </source>
</evidence>
<dbReference type="InterPro" id="IPR036388">
    <property type="entry name" value="WH-like_DNA-bd_sf"/>
</dbReference>
<evidence type="ECO:0000256" key="2">
    <source>
        <dbReference type="ARBA" id="ARBA00023015"/>
    </source>
</evidence>
<dbReference type="RefSeq" id="WP_209524718.1">
    <property type="nucleotide sequence ID" value="NZ_JAEEGA010000001.1"/>
</dbReference>
<proteinExistence type="inferred from homology"/>
<protein>
    <submittedName>
        <fullName evidence="6">LysR family transcriptional regulator</fullName>
    </submittedName>
</protein>
<dbReference type="Proteomes" id="UP000674938">
    <property type="component" value="Unassembled WGS sequence"/>
</dbReference>
<dbReference type="GO" id="GO:0000976">
    <property type="term" value="F:transcription cis-regulatory region binding"/>
    <property type="evidence" value="ECO:0007669"/>
    <property type="project" value="TreeGrafter"/>
</dbReference>
<evidence type="ECO:0000256" key="3">
    <source>
        <dbReference type="ARBA" id="ARBA00023125"/>
    </source>
</evidence>
<dbReference type="Gene3D" id="3.40.190.10">
    <property type="entry name" value="Periplasmic binding protein-like II"/>
    <property type="match status" value="2"/>
</dbReference>
<evidence type="ECO:0000313" key="6">
    <source>
        <dbReference type="EMBL" id="MBP1039834.1"/>
    </source>
</evidence>
<comment type="caution">
    <text evidence="6">The sequence shown here is derived from an EMBL/GenBank/DDBJ whole genome shotgun (WGS) entry which is preliminary data.</text>
</comment>
<dbReference type="InterPro" id="IPR005119">
    <property type="entry name" value="LysR_subst-bd"/>
</dbReference>
<keyword evidence="2" id="KW-0805">Transcription regulation</keyword>
<sequence>MLDYRYQTFLVLCAERNYTKTAEKLFITQPAVTQHIQWLEHKYQTKLVSYQNREIRLTNKGQLLYRYLQNLQAQIKKIETNLTHRETANKDLNFATTLSIGDELLPRIVQAFAQSDPKLNISCLVENTQQILQQLRTGDIDFALVEGNFPKQEFAHYELSSQPFIAIASTQSSYQIGENYHISDLLSETLITREKGSGSRKILDNLLAEQNYAVDDFSRLLELGSLNSIKELVKNNLGIAFLYEEVVKKELIDQTYQKINIQQLETSHSFYFIYLNGSLFEPEFTHIFDLIKSLN</sequence>
<dbReference type="Gene3D" id="1.10.10.10">
    <property type="entry name" value="Winged helix-like DNA-binding domain superfamily/Winged helix DNA-binding domain"/>
    <property type="match status" value="1"/>
</dbReference>
<dbReference type="SUPFAM" id="SSF46785">
    <property type="entry name" value="Winged helix' DNA-binding domain"/>
    <property type="match status" value="1"/>
</dbReference>
<dbReference type="Pfam" id="PF03466">
    <property type="entry name" value="LysR_substrate"/>
    <property type="match status" value="1"/>
</dbReference>
<keyword evidence="7" id="KW-1185">Reference proteome</keyword>
<dbReference type="AlphaFoldDB" id="A0A940P7E9"/>
<gene>
    <name evidence="6" type="ORF">I6N95_02305</name>
</gene>
<keyword evidence="3" id="KW-0238">DNA-binding</keyword>
<dbReference type="PANTHER" id="PTHR30126:SF64">
    <property type="entry name" value="HTH-TYPE TRANSCRIPTIONAL REGULATOR CITR"/>
    <property type="match status" value="1"/>
</dbReference>
<dbReference type="PROSITE" id="PS50931">
    <property type="entry name" value="HTH_LYSR"/>
    <property type="match status" value="1"/>
</dbReference>
<evidence type="ECO:0000313" key="7">
    <source>
        <dbReference type="Proteomes" id="UP000674938"/>
    </source>
</evidence>
<comment type="similarity">
    <text evidence="1">Belongs to the LysR transcriptional regulatory family.</text>
</comment>
<dbReference type="InterPro" id="IPR000847">
    <property type="entry name" value="LysR_HTH_N"/>
</dbReference>
<name>A0A940P7E9_9ENTE</name>
<dbReference type="Pfam" id="PF00126">
    <property type="entry name" value="HTH_1"/>
    <property type="match status" value="1"/>
</dbReference>
<feature type="domain" description="HTH lysR-type" evidence="5">
    <location>
        <begin position="1"/>
        <end position="58"/>
    </location>
</feature>
<dbReference type="SUPFAM" id="SSF53850">
    <property type="entry name" value="Periplasmic binding protein-like II"/>
    <property type="match status" value="1"/>
</dbReference>
<evidence type="ECO:0000259" key="5">
    <source>
        <dbReference type="PROSITE" id="PS50931"/>
    </source>
</evidence>
<accession>A0A940P7E9</accession>